<dbReference type="EMBL" id="CP064747">
    <property type="protein sequence ID" value="QPC58119.1"/>
    <property type="molecule type" value="Genomic_DNA"/>
</dbReference>
<dbReference type="Pfam" id="PF00350">
    <property type="entry name" value="Dynamin_N"/>
    <property type="match status" value="1"/>
</dbReference>
<evidence type="ECO:0000259" key="3">
    <source>
        <dbReference type="Pfam" id="PF24564"/>
    </source>
</evidence>
<gene>
    <name evidence="4" type="ORF">HYE67_000350</name>
</gene>
<dbReference type="InterPro" id="IPR045063">
    <property type="entry name" value="Dynamin_N"/>
</dbReference>
<evidence type="ECO:0000256" key="1">
    <source>
        <dbReference type="SAM" id="MobiDB-lite"/>
    </source>
</evidence>
<dbReference type="InterPro" id="IPR027417">
    <property type="entry name" value="P-loop_NTPase"/>
</dbReference>
<feature type="region of interest" description="Disordered" evidence="1">
    <location>
        <begin position="462"/>
        <end position="509"/>
    </location>
</feature>
<feature type="domain" description="DUF7605" evidence="3">
    <location>
        <begin position="723"/>
        <end position="902"/>
    </location>
</feature>
<sequence length="1029" mass="116092">MEPEGTVALPTLVKRERSPDLEQVPEASSPKRCADATTGVVCAPVEFPWRVCQDLGDVDRLKIKEKAVMQAETHCERIRKALDSVLNIKHDTPEAVMMGLRIVKHWCIEHGKYYLTLCASKHLTNCRADEIRNKNKQRQILVGVEGPTGAGKSSFLGSLLRIPELFPSGQESAATAVIGKVSWNWVDDPACRFRAQVFFRHKDEIRTELASLLEELNHWTLLVEGEIDENDDDGERADTISMSRSTIEHQLPRVQAVWGLNEEQLLEIAKQCPQALSYKRAIRTIFCKNYTATKFLADGRAEFNASTVEILAESIKPFLDSSTSTYGGGNHFSAWPLVKGVHIYAKADILKPGITLVDLPGCGDAVESRSEVAEKVSHTLDVRMVVSPIIRATDEKQGQSLMRNGFDEAQMRIRGKMDGRGFCVIASKMDDMKVDSYITGCPELVHNKDMVQKQNRLADLKDEKAEIKSTRKELKSAKKKAESQRNKATKSYDKAKNKHELNLQTDPNASDAQLSTLRAQLDEKTAAFNDADKRLEQCEARSTRNSTETNYIRDWIHHRAIQTRNARVIKRLRDDFALRQSRMDNGKVSEKPKPDAEYILPILPVSTRAFWQLESNEKPMAGFPTQTCTGVPAAEKWLHRATLSKREKHLDETLDGYQNLMTMMRIYSATNGQDGDFDFTRSEVDAALAETHAFYTNIRKLDPLEHKDRAKKRFLGEAQRIVQKWAHKYPDVENNVDKMGWSTYVACIRRNGSTFKSPRIGVTYNWIENLAAPILKTLSRDWDRKMNKQLPLIKRPMMSDYSRLFAEYLNAVQRVINEKVPPLAACFANMRHILETSQRTTETKIGDVLGTVADKSAIVALNVAGYLEEEMKPTFEVALKDGGKGSFARRKETIQAKMREDDAIICEGIINRLVDGVAERIAEVPAQLRDVAAEGPRNVQQQLSFLVNNLVENCSADPAMNAKKSKVQNNIRAHIEAWEAAWAEKGNLERHILDQDLDIPDTIPEPVMEEGIDSEDEPMDDSSDSDDED</sequence>
<dbReference type="Gene3D" id="3.40.50.300">
    <property type="entry name" value="P-loop containing nucleotide triphosphate hydrolases"/>
    <property type="match status" value="1"/>
</dbReference>
<feature type="domain" description="Dynamin N-terminal" evidence="2">
    <location>
        <begin position="143"/>
        <end position="403"/>
    </location>
</feature>
<evidence type="ECO:0000313" key="5">
    <source>
        <dbReference type="Proteomes" id="UP000663297"/>
    </source>
</evidence>
<dbReference type="Pfam" id="PF24564">
    <property type="entry name" value="DUF7605"/>
    <property type="match status" value="1"/>
</dbReference>
<dbReference type="PANTHER" id="PTHR36681:SF3">
    <property type="entry name" value="NUCLEAR GTPASE, GERMINAL CENTER-ASSOCIATED, TANDEM DUPLICATE 3"/>
    <property type="match status" value="1"/>
</dbReference>
<dbReference type="PANTHER" id="PTHR36681">
    <property type="entry name" value="NUCLEAR GTPASE, GERMINAL CENTER-ASSOCIATED, TANDEM DUPLICATE 3"/>
    <property type="match status" value="1"/>
</dbReference>
<name>A0A7S8HRR4_FUSCU</name>
<proteinExistence type="predicted"/>
<dbReference type="SUPFAM" id="SSF52540">
    <property type="entry name" value="P-loop containing nucleoside triphosphate hydrolases"/>
    <property type="match status" value="1"/>
</dbReference>
<protein>
    <recommendedName>
        <fullName evidence="6">Nuclear GTPase SLIP-GC</fullName>
    </recommendedName>
</protein>
<evidence type="ECO:0008006" key="6">
    <source>
        <dbReference type="Google" id="ProtNLM"/>
    </source>
</evidence>
<feature type="compositionally biased region" description="Acidic residues" evidence="1">
    <location>
        <begin position="1007"/>
        <end position="1029"/>
    </location>
</feature>
<feature type="region of interest" description="Disordered" evidence="1">
    <location>
        <begin position="1"/>
        <end position="30"/>
    </location>
</feature>
<dbReference type="Proteomes" id="UP000663297">
    <property type="component" value="Chromosome 1"/>
</dbReference>
<evidence type="ECO:0000259" key="2">
    <source>
        <dbReference type="Pfam" id="PF00350"/>
    </source>
</evidence>
<feature type="region of interest" description="Disordered" evidence="1">
    <location>
        <begin position="1000"/>
        <end position="1029"/>
    </location>
</feature>
<dbReference type="AlphaFoldDB" id="A0A7S8HRR4"/>
<evidence type="ECO:0000313" key="4">
    <source>
        <dbReference type="EMBL" id="QPC58119.1"/>
    </source>
</evidence>
<dbReference type="InterPro" id="IPR056024">
    <property type="entry name" value="DUF7605"/>
</dbReference>
<organism evidence="4 5">
    <name type="scientific">Fusarium culmorum</name>
    <dbReference type="NCBI Taxonomy" id="5516"/>
    <lineage>
        <taxon>Eukaryota</taxon>
        <taxon>Fungi</taxon>
        <taxon>Dikarya</taxon>
        <taxon>Ascomycota</taxon>
        <taxon>Pezizomycotina</taxon>
        <taxon>Sordariomycetes</taxon>
        <taxon>Hypocreomycetidae</taxon>
        <taxon>Hypocreales</taxon>
        <taxon>Nectriaceae</taxon>
        <taxon>Fusarium</taxon>
    </lineage>
</organism>
<accession>A0A7S8HRR4</accession>
<reference evidence="4" key="1">
    <citation type="submission" date="2020-11" db="EMBL/GenBank/DDBJ databases">
        <title>The chromosome-scale genome resource for two endophytic Fusarium species: F. culmorum and F. pseudograminearum.</title>
        <authorList>
            <person name="Yuan Z."/>
        </authorList>
    </citation>
    <scope>NUCLEOTIDE SEQUENCE</scope>
    <source>
        <strain evidence="4">Class2-1B</strain>
    </source>
</reference>
<feature type="compositionally biased region" description="Basic and acidic residues" evidence="1">
    <location>
        <begin position="462"/>
        <end position="501"/>
    </location>
</feature>